<name>A0A2U1FIB7_9PSEU</name>
<dbReference type="PANTHER" id="PTHR43591:SF110">
    <property type="entry name" value="RHODANESE DOMAIN-CONTAINING PROTEIN"/>
    <property type="match status" value="1"/>
</dbReference>
<dbReference type="Gene3D" id="3.40.50.150">
    <property type="entry name" value="Vaccinia Virus protein VP39"/>
    <property type="match status" value="1"/>
</dbReference>
<dbReference type="Pfam" id="PF13649">
    <property type="entry name" value="Methyltransf_25"/>
    <property type="match status" value="1"/>
</dbReference>
<dbReference type="GO" id="GO:0008168">
    <property type="term" value="F:methyltransferase activity"/>
    <property type="evidence" value="ECO:0007669"/>
    <property type="project" value="UniProtKB-KW"/>
</dbReference>
<dbReference type="InterPro" id="IPR029063">
    <property type="entry name" value="SAM-dependent_MTases_sf"/>
</dbReference>
<evidence type="ECO:0000259" key="1">
    <source>
        <dbReference type="Pfam" id="PF13649"/>
    </source>
</evidence>
<dbReference type="CDD" id="cd02440">
    <property type="entry name" value="AdoMet_MTases"/>
    <property type="match status" value="1"/>
</dbReference>
<dbReference type="EMBL" id="QEKW01000003">
    <property type="protein sequence ID" value="PVZ11907.1"/>
    <property type="molecule type" value="Genomic_DNA"/>
</dbReference>
<protein>
    <submittedName>
        <fullName evidence="2">Methyltransferase family protein</fullName>
    </submittedName>
</protein>
<keyword evidence="2" id="KW-0489">Methyltransferase</keyword>
<evidence type="ECO:0000313" key="2">
    <source>
        <dbReference type="EMBL" id="PVZ11907.1"/>
    </source>
</evidence>
<accession>A0A2U1FIB7</accession>
<keyword evidence="2" id="KW-0808">Transferase</keyword>
<keyword evidence="3" id="KW-1185">Reference proteome</keyword>
<dbReference type="RefSeq" id="WP_116707595.1">
    <property type="nucleotide sequence ID" value="NZ_QEKW01000003.1"/>
</dbReference>
<dbReference type="SUPFAM" id="SSF53335">
    <property type="entry name" value="S-adenosyl-L-methionine-dependent methyltransferases"/>
    <property type="match status" value="1"/>
</dbReference>
<feature type="domain" description="Methyltransferase" evidence="1">
    <location>
        <begin position="66"/>
        <end position="156"/>
    </location>
</feature>
<dbReference type="GO" id="GO:0032259">
    <property type="term" value="P:methylation"/>
    <property type="evidence" value="ECO:0007669"/>
    <property type="project" value="UniProtKB-KW"/>
</dbReference>
<dbReference type="AlphaFoldDB" id="A0A2U1FIB7"/>
<gene>
    <name evidence="2" type="ORF">C8D89_103237</name>
</gene>
<dbReference type="InterPro" id="IPR041698">
    <property type="entry name" value="Methyltransf_25"/>
</dbReference>
<reference evidence="2 3" key="1">
    <citation type="submission" date="2018-04" db="EMBL/GenBank/DDBJ databases">
        <title>Genomic Encyclopedia of Type Strains, Phase IV (KMG-IV): sequencing the most valuable type-strain genomes for metagenomic binning, comparative biology and taxonomic classification.</title>
        <authorList>
            <person name="Goeker M."/>
        </authorList>
    </citation>
    <scope>NUCLEOTIDE SEQUENCE [LARGE SCALE GENOMIC DNA]</scope>
    <source>
        <strain evidence="2 3">DSM 45771</strain>
    </source>
</reference>
<dbReference type="PANTHER" id="PTHR43591">
    <property type="entry name" value="METHYLTRANSFERASE"/>
    <property type="match status" value="1"/>
</dbReference>
<proteinExistence type="predicted"/>
<sequence>MDTRETDARGRLALLAEAPDTDAVRRIYDDWAPTYDLHDVAGLLGYPSPARVAERVADLVPPRADVLDVACGTGLVGAELAPRGFVSVDGLDLSPGMVRVARRRRVYHDLGPADLRHGVPGASGKFGVVTCVGAFAPGHLGPPALTGFLRVLRTDGFVVAAIAEDTWAAGEFAAAVDRLVEGGFAEPVDGPGGSVGDGPGRLLVLRAREVPGPGRSVAWRS</sequence>
<organism evidence="2 3">
    <name type="scientific">Actinomycetospora cinnamomea</name>
    <dbReference type="NCBI Taxonomy" id="663609"/>
    <lineage>
        <taxon>Bacteria</taxon>
        <taxon>Bacillati</taxon>
        <taxon>Actinomycetota</taxon>
        <taxon>Actinomycetes</taxon>
        <taxon>Pseudonocardiales</taxon>
        <taxon>Pseudonocardiaceae</taxon>
        <taxon>Actinomycetospora</taxon>
    </lineage>
</organism>
<comment type="caution">
    <text evidence="2">The sequence shown here is derived from an EMBL/GenBank/DDBJ whole genome shotgun (WGS) entry which is preliminary data.</text>
</comment>
<dbReference type="Proteomes" id="UP000245639">
    <property type="component" value="Unassembled WGS sequence"/>
</dbReference>
<dbReference type="OrthoDB" id="9805171at2"/>
<evidence type="ECO:0000313" key="3">
    <source>
        <dbReference type="Proteomes" id="UP000245639"/>
    </source>
</evidence>